<evidence type="ECO:0000256" key="5">
    <source>
        <dbReference type="PROSITE-ProRule" id="PRU00176"/>
    </source>
</evidence>
<keyword evidence="9" id="KW-1185">Reference proteome</keyword>
<dbReference type="GO" id="GO:0003723">
    <property type="term" value="F:RNA binding"/>
    <property type="evidence" value="ECO:0007669"/>
    <property type="project" value="UniProtKB-UniRule"/>
</dbReference>
<name>A0A1R2D4P1_9CILI</name>
<organism evidence="8 9">
    <name type="scientific">Stentor coeruleus</name>
    <dbReference type="NCBI Taxonomy" id="5963"/>
    <lineage>
        <taxon>Eukaryota</taxon>
        <taxon>Sar</taxon>
        <taxon>Alveolata</taxon>
        <taxon>Ciliophora</taxon>
        <taxon>Postciliodesmatophora</taxon>
        <taxon>Heterotrichea</taxon>
        <taxon>Heterotrichida</taxon>
        <taxon>Stentoridae</taxon>
        <taxon>Stentor</taxon>
    </lineage>
</organism>
<dbReference type="GO" id="GO:0005730">
    <property type="term" value="C:nucleolus"/>
    <property type="evidence" value="ECO:0007669"/>
    <property type="project" value="TreeGrafter"/>
</dbReference>
<dbReference type="GO" id="GO:0097525">
    <property type="term" value="C:spliceosomal snRNP complex"/>
    <property type="evidence" value="ECO:0007669"/>
    <property type="project" value="UniProtKB-ARBA"/>
</dbReference>
<evidence type="ECO:0000313" key="9">
    <source>
        <dbReference type="Proteomes" id="UP000187209"/>
    </source>
</evidence>
<dbReference type="InterPro" id="IPR034158">
    <property type="entry name" value="SF3B4_RRM1"/>
</dbReference>
<dbReference type="Pfam" id="PF00076">
    <property type="entry name" value="RRM_1"/>
    <property type="match status" value="2"/>
</dbReference>
<protein>
    <recommendedName>
        <fullName evidence="7">RRM domain-containing protein</fullName>
    </recommendedName>
</protein>
<dbReference type="GO" id="GO:0048026">
    <property type="term" value="P:positive regulation of mRNA splicing, via spliceosome"/>
    <property type="evidence" value="ECO:0007669"/>
    <property type="project" value="TreeGrafter"/>
</dbReference>
<dbReference type="Proteomes" id="UP000187209">
    <property type="component" value="Unassembled WGS sequence"/>
</dbReference>
<dbReference type="PROSITE" id="PS50102">
    <property type="entry name" value="RRM"/>
    <property type="match status" value="2"/>
</dbReference>
<dbReference type="InterPro" id="IPR000504">
    <property type="entry name" value="RRM_dom"/>
</dbReference>
<dbReference type="PANTHER" id="PTHR48030">
    <property type="entry name" value="SPLICING FACTOR 3B SUBUNIT 4"/>
    <property type="match status" value="1"/>
</dbReference>
<dbReference type="AlphaFoldDB" id="A0A1R2D4P1"/>
<dbReference type="Gene3D" id="3.30.70.330">
    <property type="match status" value="2"/>
</dbReference>
<keyword evidence="3 5" id="KW-0694">RNA-binding</keyword>
<evidence type="ECO:0000256" key="2">
    <source>
        <dbReference type="ARBA" id="ARBA00022737"/>
    </source>
</evidence>
<dbReference type="GO" id="GO:0071011">
    <property type="term" value="C:precatalytic spliceosome"/>
    <property type="evidence" value="ECO:0007669"/>
    <property type="project" value="TreeGrafter"/>
</dbReference>
<feature type="domain" description="RRM" evidence="7">
    <location>
        <begin position="104"/>
        <end position="182"/>
    </location>
</feature>
<evidence type="ECO:0000256" key="1">
    <source>
        <dbReference type="ARBA" id="ARBA00004123"/>
    </source>
</evidence>
<dbReference type="FunFam" id="3.30.70.330:FF:000121">
    <property type="entry name" value="Splicing factor 3b subunit 4"/>
    <property type="match status" value="1"/>
</dbReference>
<feature type="domain" description="RRM" evidence="7">
    <location>
        <begin position="17"/>
        <end position="95"/>
    </location>
</feature>
<keyword evidence="2" id="KW-0677">Repeat</keyword>
<evidence type="ECO:0000259" key="7">
    <source>
        <dbReference type="PROSITE" id="PS50102"/>
    </source>
</evidence>
<comment type="subcellular location">
    <subcellularLocation>
        <location evidence="1">Nucleus</location>
    </subcellularLocation>
</comment>
<evidence type="ECO:0000256" key="6">
    <source>
        <dbReference type="SAM" id="MobiDB-lite"/>
    </source>
</evidence>
<keyword evidence="4" id="KW-0539">Nucleus</keyword>
<dbReference type="SUPFAM" id="SSF54928">
    <property type="entry name" value="RNA-binding domain, RBD"/>
    <property type="match status" value="1"/>
</dbReference>
<accession>A0A1R2D4P1</accession>
<evidence type="ECO:0000313" key="8">
    <source>
        <dbReference type="EMBL" id="OMJ96224.1"/>
    </source>
</evidence>
<dbReference type="CDD" id="cd12334">
    <property type="entry name" value="RRM1_SF3B4"/>
    <property type="match status" value="1"/>
</dbReference>
<feature type="compositionally biased region" description="Pro residues" evidence="6">
    <location>
        <begin position="236"/>
        <end position="251"/>
    </location>
</feature>
<dbReference type="InterPro" id="IPR012677">
    <property type="entry name" value="Nucleotide-bd_a/b_plait_sf"/>
</dbReference>
<dbReference type="GO" id="GO:0000398">
    <property type="term" value="P:mRNA splicing, via spliceosome"/>
    <property type="evidence" value="ECO:0007669"/>
    <property type="project" value="UniProtKB-ARBA"/>
</dbReference>
<sequence>MAANSNITPVFERNQDATIYVGNLDQRVHEELVWELFIQVGPVVNVHMPRDKVTNEHQGYGFVEFRSEEDADYSIKIMHMIKLYGKPIKVNKASQDKKSQDIGANIFVGNLDGEVDEKRLFETFSCFGNVVSARINRDNTTGTSHRYGFVSFDNFESSDNAIQSMNGQFLCNRPITVTYAYKRDSKNEKYGSWAERILAANKPYNRPIWTGNYVAPANIPNFFPSIPSNISASNIKPPPPPPSKPPKAPPI</sequence>
<dbReference type="InterPro" id="IPR052084">
    <property type="entry name" value="SF3B4_spliceosome_assoc"/>
</dbReference>
<feature type="region of interest" description="Disordered" evidence="6">
    <location>
        <begin position="230"/>
        <end position="251"/>
    </location>
</feature>
<dbReference type="PANTHER" id="PTHR48030:SF3">
    <property type="entry name" value="SPLICING FACTOR 3B SUBUNIT 4"/>
    <property type="match status" value="1"/>
</dbReference>
<dbReference type="InterPro" id="IPR035979">
    <property type="entry name" value="RBD_domain_sf"/>
</dbReference>
<dbReference type="FunFam" id="3.30.70.330:FF:000895">
    <property type="entry name" value="Hsh49p"/>
    <property type="match status" value="1"/>
</dbReference>
<evidence type="ECO:0000256" key="4">
    <source>
        <dbReference type="ARBA" id="ARBA00023242"/>
    </source>
</evidence>
<evidence type="ECO:0000256" key="3">
    <source>
        <dbReference type="ARBA" id="ARBA00022884"/>
    </source>
</evidence>
<dbReference type="SMART" id="SM00360">
    <property type="entry name" value="RRM"/>
    <property type="match status" value="2"/>
</dbReference>
<dbReference type="EMBL" id="MPUH01000002">
    <property type="protein sequence ID" value="OMJ96224.1"/>
    <property type="molecule type" value="Genomic_DNA"/>
</dbReference>
<comment type="caution">
    <text evidence="8">The sequence shown here is derived from an EMBL/GenBank/DDBJ whole genome shotgun (WGS) entry which is preliminary data.</text>
</comment>
<gene>
    <name evidence="8" type="ORF">SteCoe_183</name>
</gene>
<proteinExistence type="predicted"/>
<reference evidence="8 9" key="1">
    <citation type="submission" date="2016-11" db="EMBL/GenBank/DDBJ databases">
        <title>The macronuclear genome of Stentor coeruleus: a giant cell with tiny introns.</title>
        <authorList>
            <person name="Slabodnick M."/>
            <person name="Ruby J.G."/>
            <person name="Reiff S.B."/>
            <person name="Swart E.C."/>
            <person name="Gosai S."/>
            <person name="Prabakaran S."/>
            <person name="Witkowska E."/>
            <person name="Larue G.E."/>
            <person name="Fisher S."/>
            <person name="Freeman R.M."/>
            <person name="Gunawardena J."/>
            <person name="Chu W."/>
            <person name="Stover N.A."/>
            <person name="Gregory B.D."/>
            <person name="Nowacki M."/>
            <person name="Derisi J."/>
            <person name="Roy S.W."/>
            <person name="Marshall W.F."/>
            <person name="Sood P."/>
        </authorList>
    </citation>
    <scope>NUCLEOTIDE SEQUENCE [LARGE SCALE GENOMIC DNA]</scope>
    <source>
        <strain evidence="8">WM001</strain>
    </source>
</reference>
<dbReference type="OrthoDB" id="10259687at2759"/>